<sequence length="285" mass="31292">MTKINQTFKILLIVISSCAGEQGGFDSEQQSGQAVGVGEDSTIATVVDGRPVEQVLCQDGPTVIESRGNGDFSRQFAYICENGSTNQVFKDIVMSSYEGGELAQVQTLHKVTSPLYVTEFAFAFAIKVPLVDPSQFADYRAHDIFAEGISTDSSNLVINVASRDSFPGRGSIESVVLDYDLKTAHGAAIFDKRQTEFNTYLLVEDNRDVVVSTEHLVDVETNPSYHLSNGLTIGVTAGDGYSYIIFITELIIKDRIDPVRLEKALLDLNQEVSKMLYEHITNTEI</sequence>
<protein>
    <submittedName>
        <fullName evidence="1">Uncharacterized protein</fullName>
    </submittedName>
</protein>
<evidence type="ECO:0000313" key="2">
    <source>
        <dbReference type="Proteomes" id="UP000192907"/>
    </source>
</evidence>
<reference evidence="2" key="1">
    <citation type="submission" date="2017-04" db="EMBL/GenBank/DDBJ databases">
        <authorList>
            <person name="Varghese N."/>
            <person name="Submissions S."/>
        </authorList>
    </citation>
    <scope>NUCLEOTIDE SEQUENCE [LARGE SCALE GENOMIC DNA]</scope>
    <source>
        <strain evidence="2">RKEM611</strain>
    </source>
</reference>
<proteinExistence type="predicted"/>
<keyword evidence="2" id="KW-1185">Reference proteome</keyword>
<gene>
    <name evidence="1" type="ORF">SAMN06296036_106202</name>
</gene>
<dbReference type="EMBL" id="FWZT01000006">
    <property type="protein sequence ID" value="SMF18760.1"/>
    <property type="molecule type" value="Genomic_DNA"/>
</dbReference>
<evidence type="ECO:0000313" key="1">
    <source>
        <dbReference type="EMBL" id="SMF18760.1"/>
    </source>
</evidence>
<dbReference type="OrthoDB" id="9969272at2"/>
<accession>A0A1Y6BT55</accession>
<dbReference type="AlphaFoldDB" id="A0A1Y6BT55"/>
<organism evidence="1 2">
    <name type="scientific">Pseudobacteriovorax antillogorgiicola</name>
    <dbReference type="NCBI Taxonomy" id="1513793"/>
    <lineage>
        <taxon>Bacteria</taxon>
        <taxon>Pseudomonadati</taxon>
        <taxon>Bdellovibrionota</taxon>
        <taxon>Oligoflexia</taxon>
        <taxon>Oligoflexales</taxon>
        <taxon>Pseudobacteriovoracaceae</taxon>
        <taxon>Pseudobacteriovorax</taxon>
    </lineage>
</organism>
<dbReference type="RefSeq" id="WP_132317751.1">
    <property type="nucleotide sequence ID" value="NZ_FWZT01000006.1"/>
</dbReference>
<dbReference type="Proteomes" id="UP000192907">
    <property type="component" value="Unassembled WGS sequence"/>
</dbReference>
<dbReference type="STRING" id="1513793.SAMN06296036_106202"/>
<name>A0A1Y6BT55_9BACT</name>